<proteinExistence type="predicted"/>
<name>N9TXQ4_9GAMM</name>
<dbReference type="InterPro" id="IPR024975">
    <property type="entry name" value="NOV_C"/>
</dbReference>
<reference evidence="2 3" key="1">
    <citation type="journal article" date="2013" name="Genome Announc.">
        <title>Draft Genome Sequence of the Aeromonas diversa Type Strain.</title>
        <authorList>
            <person name="Farfan M."/>
            <person name="Spataro N."/>
            <person name="Sanglas A."/>
            <person name="Albarral V."/>
            <person name="Loren J.G."/>
            <person name="Bosch E."/>
            <person name="Fuste M.C."/>
        </authorList>
    </citation>
    <scope>NUCLEOTIDE SEQUENCE [LARGE SCALE GENOMIC DNA]</scope>
    <source>
        <strain evidence="2 3">2478-85</strain>
    </source>
</reference>
<dbReference type="eggNOG" id="COG3440">
    <property type="taxonomic scope" value="Bacteria"/>
</dbReference>
<dbReference type="Proteomes" id="UP000023775">
    <property type="component" value="Unassembled WGS sequence"/>
</dbReference>
<evidence type="ECO:0000259" key="1">
    <source>
        <dbReference type="Pfam" id="PF13020"/>
    </source>
</evidence>
<protein>
    <recommendedName>
        <fullName evidence="1">Protein NO VEIN C-terminal domain-containing protein</fullName>
    </recommendedName>
</protein>
<dbReference type="RefSeq" id="WP_005358424.1">
    <property type="nucleotide sequence ID" value="NZ_APVG01000050.1"/>
</dbReference>
<evidence type="ECO:0000313" key="3">
    <source>
        <dbReference type="Proteomes" id="UP000023775"/>
    </source>
</evidence>
<dbReference type="AlphaFoldDB" id="N9TXQ4"/>
<feature type="domain" description="Protein NO VEIN C-terminal" evidence="1">
    <location>
        <begin position="165"/>
        <end position="261"/>
    </location>
</feature>
<dbReference type="EMBL" id="APVG01000050">
    <property type="protein sequence ID" value="ENY70899.1"/>
    <property type="molecule type" value="Genomic_DNA"/>
</dbReference>
<comment type="caution">
    <text evidence="2">The sequence shown here is derived from an EMBL/GenBank/DDBJ whole genome shotgun (WGS) entry which is preliminary data.</text>
</comment>
<keyword evidence="3" id="KW-1185">Reference proteome</keyword>
<evidence type="ECO:0000313" key="2">
    <source>
        <dbReference type="EMBL" id="ENY70899.1"/>
    </source>
</evidence>
<gene>
    <name evidence="2" type="ORF">G114_15843</name>
</gene>
<accession>N9TXQ4</accession>
<organism evidence="2 3">
    <name type="scientific">Aeromonas diversa CDC 2478-85</name>
    <dbReference type="NCBI Taxonomy" id="1268237"/>
    <lineage>
        <taxon>Bacteria</taxon>
        <taxon>Pseudomonadati</taxon>
        <taxon>Pseudomonadota</taxon>
        <taxon>Gammaproteobacteria</taxon>
        <taxon>Aeromonadales</taxon>
        <taxon>Aeromonadaceae</taxon>
        <taxon>Aeromonas</taxon>
    </lineage>
</organism>
<dbReference type="Pfam" id="PF13020">
    <property type="entry name" value="NOV_C"/>
    <property type="match status" value="1"/>
</dbReference>
<dbReference type="PATRIC" id="fig|1268237.3.peg.3117"/>
<sequence>MARGNSWSALEIAATVSDYMAMLQQELAGQRYNKAEHRRALLSKLSARTPAAVEKKHQNISAVLKSLNRMWIAGYKPLANVQEALREEVETWLLHHPEFDRQLDAEVARPAVAPAYFDFGTFLVEPPALDNSLQEQVAPYQLRRPQLHRDYVAQEAANRSLGLAGEQLVVAFERQRLIAQGCQYLADRVEHVSQSKGDGLGYDIHSFEANGRDRLIEVKTTAFAKETPFYASKNEVAFSEDHADLFVLTRVYRFRHAPQAFELPGAIVQNCHLNPVTYICQPR</sequence>